<proteinExistence type="predicted"/>
<gene>
    <name evidence="3" type="ORF">HMPREF1544_07052</name>
</gene>
<organism evidence="3 4">
    <name type="scientific">Mucor circinelloides f. circinelloides (strain 1006PhL)</name>
    <name type="common">Mucormycosis agent</name>
    <name type="synonym">Calyptromyces circinelloides</name>
    <dbReference type="NCBI Taxonomy" id="1220926"/>
    <lineage>
        <taxon>Eukaryota</taxon>
        <taxon>Fungi</taxon>
        <taxon>Fungi incertae sedis</taxon>
        <taxon>Mucoromycota</taxon>
        <taxon>Mucoromycotina</taxon>
        <taxon>Mucoromycetes</taxon>
        <taxon>Mucorales</taxon>
        <taxon>Mucorineae</taxon>
        <taxon>Mucoraceae</taxon>
        <taxon>Mucor</taxon>
    </lineage>
</organism>
<dbReference type="Gene3D" id="4.10.60.10">
    <property type="entry name" value="Zinc finger, CCHC-type"/>
    <property type="match status" value="1"/>
</dbReference>
<dbReference type="SUPFAM" id="SSF57756">
    <property type="entry name" value="Retrovirus zinc finger-like domains"/>
    <property type="match status" value="1"/>
</dbReference>
<dbReference type="GO" id="GO:0008270">
    <property type="term" value="F:zinc ion binding"/>
    <property type="evidence" value="ECO:0007669"/>
    <property type="project" value="InterPro"/>
</dbReference>
<feature type="compositionally biased region" description="Basic and acidic residues" evidence="1">
    <location>
        <begin position="160"/>
        <end position="175"/>
    </location>
</feature>
<dbReference type="InterPro" id="IPR001878">
    <property type="entry name" value="Znf_CCHC"/>
</dbReference>
<protein>
    <recommendedName>
        <fullName evidence="2">CCHC-type domain-containing protein</fullName>
    </recommendedName>
</protein>
<dbReference type="AlphaFoldDB" id="S2K1U8"/>
<evidence type="ECO:0000256" key="1">
    <source>
        <dbReference type="SAM" id="MobiDB-lite"/>
    </source>
</evidence>
<feature type="region of interest" description="Disordered" evidence="1">
    <location>
        <begin position="137"/>
        <end position="201"/>
    </location>
</feature>
<dbReference type="GO" id="GO:0003676">
    <property type="term" value="F:nucleic acid binding"/>
    <property type="evidence" value="ECO:0007669"/>
    <property type="project" value="InterPro"/>
</dbReference>
<dbReference type="VEuPathDB" id="FungiDB:HMPREF1544_07052"/>
<feature type="region of interest" description="Disordered" evidence="1">
    <location>
        <begin position="251"/>
        <end position="299"/>
    </location>
</feature>
<dbReference type="InterPro" id="IPR036875">
    <property type="entry name" value="Znf_CCHC_sf"/>
</dbReference>
<sequence>MGLLHTVHGHFFTGRGFATLNLLPGKQYATLGPQIDSWEAGGTLKITFTRMKPTCSRCHVTDHVFGNCSIMSQRLKCCYICQKPDHLQATCPDQKSVAKATAPKNIIPPAEANENNVDTAKESTAFITRIIPAATASMPPDSTTVKEAPDCPSAPPPVVEGKRVIVPDETPRDTGAEQPIEPAPEGTPMQQQTQEEVQSEPLVISDEDMFDSDEEGDDFQDDDIDLDMVEAEKEAAASSKPLADVVQAMKRQEERLRRRKKAKAKQMLLNDKDKATTICSRSDGTPSKKKAATKPSSRQ</sequence>
<name>S2K1U8_MUCC1</name>
<dbReference type="EMBL" id="KE123995">
    <property type="protein sequence ID" value="EPB86150.1"/>
    <property type="molecule type" value="Genomic_DNA"/>
</dbReference>
<accession>S2K1U8</accession>
<dbReference type="SMART" id="SM00343">
    <property type="entry name" value="ZnF_C2HC"/>
    <property type="match status" value="2"/>
</dbReference>
<reference evidence="4" key="1">
    <citation type="submission" date="2013-05" db="EMBL/GenBank/DDBJ databases">
        <title>The Genome sequence of Mucor circinelloides f. circinelloides 1006PhL.</title>
        <authorList>
            <consortium name="The Broad Institute Genomics Platform"/>
            <person name="Cuomo C."/>
            <person name="Earl A."/>
            <person name="Findley K."/>
            <person name="Lee S.C."/>
            <person name="Walker B."/>
            <person name="Young S."/>
            <person name="Zeng Q."/>
            <person name="Gargeya S."/>
            <person name="Fitzgerald M."/>
            <person name="Haas B."/>
            <person name="Abouelleil A."/>
            <person name="Allen A.W."/>
            <person name="Alvarado L."/>
            <person name="Arachchi H.M."/>
            <person name="Berlin A.M."/>
            <person name="Chapman S.B."/>
            <person name="Gainer-Dewar J."/>
            <person name="Goldberg J."/>
            <person name="Griggs A."/>
            <person name="Gujja S."/>
            <person name="Hansen M."/>
            <person name="Howarth C."/>
            <person name="Imamovic A."/>
            <person name="Ireland A."/>
            <person name="Larimer J."/>
            <person name="McCowan C."/>
            <person name="Murphy C."/>
            <person name="Pearson M."/>
            <person name="Poon T.W."/>
            <person name="Priest M."/>
            <person name="Roberts A."/>
            <person name="Saif S."/>
            <person name="Shea T."/>
            <person name="Sisk P."/>
            <person name="Sykes S."/>
            <person name="Wortman J."/>
            <person name="Nusbaum C."/>
            <person name="Birren B."/>
        </authorList>
    </citation>
    <scope>NUCLEOTIDE SEQUENCE [LARGE SCALE GENOMIC DNA]</scope>
    <source>
        <strain evidence="4">1006PhL</strain>
    </source>
</reference>
<feature type="domain" description="CCHC-type" evidence="2">
    <location>
        <begin position="77"/>
        <end position="93"/>
    </location>
</feature>
<dbReference type="OrthoDB" id="2287914at2759"/>
<evidence type="ECO:0000313" key="3">
    <source>
        <dbReference type="EMBL" id="EPB86150.1"/>
    </source>
</evidence>
<evidence type="ECO:0000313" key="4">
    <source>
        <dbReference type="Proteomes" id="UP000014254"/>
    </source>
</evidence>
<dbReference type="Proteomes" id="UP000014254">
    <property type="component" value="Unassembled WGS sequence"/>
</dbReference>
<dbReference type="InParanoid" id="S2K1U8"/>
<keyword evidence="4" id="KW-1185">Reference proteome</keyword>
<feature type="domain" description="CCHC-type" evidence="2">
    <location>
        <begin position="54"/>
        <end position="70"/>
    </location>
</feature>
<evidence type="ECO:0000259" key="2">
    <source>
        <dbReference type="SMART" id="SM00343"/>
    </source>
</evidence>